<protein>
    <recommendedName>
        <fullName evidence="6 19">Adenosylcobinamide-GDP ribazoletransferase</fullName>
        <ecNumber evidence="5 19">2.7.8.26</ecNumber>
    </recommendedName>
    <alternativeName>
        <fullName evidence="16 19">Cobalamin synthase</fullName>
    </alternativeName>
    <alternativeName>
        <fullName evidence="15 19">Cobalamin-5'-phosphate synthase</fullName>
    </alternativeName>
</protein>
<keyword evidence="11 19" id="KW-0460">Magnesium</keyword>
<keyword evidence="7 19" id="KW-1003">Cell membrane</keyword>
<evidence type="ECO:0000256" key="18">
    <source>
        <dbReference type="ARBA" id="ARBA00049504"/>
    </source>
</evidence>
<gene>
    <name evidence="19" type="primary">cobS</name>
    <name evidence="20" type="ORF">SAMN02746091_00053</name>
</gene>
<dbReference type="UniPathway" id="UPA00148">
    <property type="reaction ID" value="UER00238"/>
</dbReference>
<comment type="cofactor">
    <cofactor evidence="1 19">
        <name>Mg(2+)</name>
        <dbReference type="ChEBI" id="CHEBI:18420"/>
    </cofactor>
</comment>
<keyword evidence="13 19" id="KW-0472">Membrane</keyword>
<organism evidence="20 21">
    <name type="scientific">Caloramator proteoclasticus DSM 10124</name>
    <dbReference type="NCBI Taxonomy" id="1121262"/>
    <lineage>
        <taxon>Bacteria</taxon>
        <taxon>Bacillati</taxon>
        <taxon>Bacillota</taxon>
        <taxon>Clostridia</taxon>
        <taxon>Eubacteriales</taxon>
        <taxon>Clostridiaceae</taxon>
        <taxon>Caloramator</taxon>
    </lineage>
</organism>
<dbReference type="InterPro" id="IPR003805">
    <property type="entry name" value="CobS"/>
</dbReference>
<evidence type="ECO:0000256" key="11">
    <source>
        <dbReference type="ARBA" id="ARBA00022842"/>
    </source>
</evidence>
<dbReference type="RefSeq" id="WP_073247571.1">
    <property type="nucleotide sequence ID" value="NZ_FQVG01000001.1"/>
</dbReference>
<feature type="transmembrane region" description="Helical" evidence="19">
    <location>
        <begin position="196"/>
        <end position="212"/>
    </location>
</feature>
<dbReference type="NCBIfam" id="TIGR00317">
    <property type="entry name" value="cobS"/>
    <property type="match status" value="1"/>
</dbReference>
<dbReference type="EMBL" id="FQVG01000001">
    <property type="protein sequence ID" value="SHE28373.1"/>
    <property type="molecule type" value="Genomic_DNA"/>
</dbReference>
<keyword evidence="8 19" id="KW-0169">Cobalamin biosynthesis</keyword>
<dbReference type="HAMAP" id="MF_00719">
    <property type="entry name" value="CobS"/>
    <property type="match status" value="1"/>
</dbReference>
<evidence type="ECO:0000256" key="19">
    <source>
        <dbReference type="HAMAP-Rule" id="MF_00719"/>
    </source>
</evidence>
<dbReference type="GO" id="GO:0005886">
    <property type="term" value="C:plasma membrane"/>
    <property type="evidence" value="ECO:0007669"/>
    <property type="project" value="UniProtKB-SubCell"/>
</dbReference>
<feature type="transmembrane region" description="Helical" evidence="19">
    <location>
        <begin position="224"/>
        <end position="242"/>
    </location>
</feature>
<keyword evidence="10 19" id="KW-0812">Transmembrane</keyword>
<name>A0A1M4S835_9CLOT</name>
<dbReference type="AlphaFoldDB" id="A0A1M4S835"/>
<comment type="pathway">
    <text evidence="3 19">Cofactor biosynthesis; adenosylcobalamin biosynthesis; adenosylcobalamin from cob(II)yrinate a,c-diamide: step 7/7.</text>
</comment>
<evidence type="ECO:0000256" key="6">
    <source>
        <dbReference type="ARBA" id="ARBA00015850"/>
    </source>
</evidence>
<evidence type="ECO:0000256" key="13">
    <source>
        <dbReference type="ARBA" id="ARBA00023136"/>
    </source>
</evidence>
<dbReference type="GO" id="GO:0051073">
    <property type="term" value="F:adenosylcobinamide-GDP ribazoletransferase activity"/>
    <property type="evidence" value="ECO:0007669"/>
    <property type="project" value="UniProtKB-UniRule"/>
</dbReference>
<evidence type="ECO:0000256" key="8">
    <source>
        <dbReference type="ARBA" id="ARBA00022573"/>
    </source>
</evidence>
<proteinExistence type="inferred from homology"/>
<evidence type="ECO:0000256" key="12">
    <source>
        <dbReference type="ARBA" id="ARBA00022989"/>
    </source>
</evidence>
<feature type="transmembrane region" description="Helical" evidence="19">
    <location>
        <begin position="33"/>
        <end position="53"/>
    </location>
</feature>
<accession>A0A1M4S835</accession>
<dbReference type="Pfam" id="PF02654">
    <property type="entry name" value="CobS"/>
    <property type="match status" value="1"/>
</dbReference>
<dbReference type="PANTHER" id="PTHR34148:SF1">
    <property type="entry name" value="ADENOSYLCOBINAMIDE-GDP RIBAZOLETRANSFERASE"/>
    <property type="match status" value="1"/>
</dbReference>
<evidence type="ECO:0000256" key="4">
    <source>
        <dbReference type="ARBA" id="ARBA00010561"/>
    </source>
</evidence>
<keyword evidence="12 19" id="KW-1133">Transmembrane helix</keyword>
<evidence type="ECO:0000313" key="21">
    <source>
        <dbReference type="Proteomes" id="UP000184423"/>
    </source>
</evidence>
<evidence type="ECO:0000256" key="1">
    <source>
        <dbReference type="ARBA" id="ARBA00001946"/>
    </source>
</evidence>
<dbReference type="GO" id="GO:0009236">
    <property type="term" value="P:cobalamin biosynthetic process"/>
    <property type="evidence" value="ECO:0007669"/>
    <property type="project" value="UniProtKB-UniRule"/>
</dbReference>
<dbReference type="PANTHER" id="PTHR34148">
    <property type="entry name" value="ADENOSYLCOBINAMIDE-GDP RIBAZOLETRANSFERASE"/>
    <property type="match status" value="1"/>
</dbReference>
<evidence type="ECO:0000256" key="10">
    <source>
        <dbReference type="ARBA" id="ARBA00022692"/>
    </source>
</evidence>
<dbReference type="EC" id="2.7.8.26" evidence="5 19"/>
<dbReference type="Proteomes" id="UP000184423">
    <property type="component" value="Unassembled WGS sequence"/>
</dbReference>
<evidence type="ECO:0000256" key="16">
    <source>
        <dbReference type="ARBA" id="ARBA00032853"/>
    </source>
</evidence>
<sequence length="244" mass="27414">MIKSLILTLQFLTRLPIPVSVEIDKKTLSRGTFFYPYVGVLIGSLGYIPYYLLHPIDNQIAALFSVLCLIAITGGFHLDGLSDTCDGFFSSRNRERILEIMKDSRIGAFGVVAIVFDILTKFLLLSKISYKSMLLTLMFSLAFARLTAAFMFTFGKSAKKDGLGAQITQNRSELYYILAFSSFMPIAFWYLGYVAFYIFFIDLAFAILLMLKSYKTIGGLTGDVYGACIEICEVIGFFIMLLKF</sequence>
<evidence type="ECO:0000256" key="14">
    <source>
        <dbReference type="ARBA" id="ARBA00025228"/>
    </source>
</evidence>
<keyword evidence="21" id="KW-1185">Reference proteome</keyword>
<evidence type="ECO:0000256" key="5">
    <source>
        <dbReference type="ARBA" id="ARBA00013200"/>
    </source>
</evidence>
<feature type="transmembrane region" description="Helical" evidence="19">
    <location>
        <begin position="132"/>
        <end position="154"/>
    </location>
</feature>
<comment type="catalytic activity">
    <reaction evidence="17 19">
        <text>alpha-ribazole + adenosylcob(III)inamide-GDP = adenosylcob(III)alamin + GMP + H(+)</text>
        <dbReference type="Rhea" id="RHEA:16049"/>
        <dbReference type="ChEBI" id="CHEBI:10329"/>
        <dbReference type="ChEBI" id="CHEBI:15378"/>
        <dbReference type="ChEBI" id="CHEBI:18408"/>
        <dbReference type="ChEBI" id="CHEBI:58115"/>
        <dbReference type="ChEBI" id="CHEBI:60487"/>
        <dbReference type="EC" id="2.7.8.26"/>
    </reaction>
</comment>
<evidence type="ECO:0000256" key="17">
    <source>
        <dbReference type="ARBA" id="ARBA00048623"/>
    </source>
</evidence>
<evidence type="ECO:0000256" key="15">
    <source>
        <dbReference type="ARBA" id="ARBA00032605"/>
    </source>
</evidence>
<evidence type="ECO:0000313" key="20">
    <source>
        <dbReference type="EMBL" id="SHE28373.1"/>
    </source>
</evidence>
<dbReference type="GO" id="GO:0008818">
    <property type="term" value="F:cobalamin 5'-phosphate synthase activity"/>
    <property type="evidence" value="ECO:0007669"/>
    <property type="project" value="UniProtKB-UniRule"/>
</dbReference>
<reference evidence="21" key="1">
    <citation type="submission" date="2016-11" db="EMBL/GenBank/DDBJ databases">
        <authorList>
            <person name="Varghese N."/>
            <person name="Submissions S."/>
        </authorList>
    </citation>
    <scope>NUCLEOTIDE SEQUENCE [LARGE SCALE GENOMIC DNA]</scope>
    <source>
        <strain evidence="21">DSM 10124</strain>
    </source>
</reference>
<feature type="transmembrane region" description="Helical" evidence="19">
    <location>
        <begin position="60"/>
        <end position="78"/>
    </location>
</feature>
<evidence type="ECO:0000256" key="7">
    <source>
        <dbReference type="ARBA" id="ARBA00022475"/>
    </source>
</evidence>
<feature type="transmembrane region" description="Helical" evidence="19">
    <location>
        <begin position="106"/>
        <end position="125"/>
    </location>
</feature>
<keyword evidence="9 19" id="KW-0808">Transferase</keyword>
<evidence type="ECO:0000256" key="9">
    <source>
        <dbReference type="ARBA" id="ARBA00022679"/>
    </source>
</evidence>
<comment type="catalytic activity">
    <reaction evidence="18 19">
        <text>alpha-ribazole 5'-phosphate + adenosylcob(III)inamide-GDP = adenosylcob(III)alamin 5'-phosphate + GMP + H(+)</text>
        <dbReference type="Rhea" id="RHEA:23560"/>
        <dbReference type="ChEBI" id="CHEBI:15378"/>
        <dbReference type="ChEBI" id="CHEBI:57918"/>
        <dbReference type="ChEBI" id="CHEBI:58115"/>
        <dbReference type="ChEBI" id="CHEBI:60487"/>
        <dbReference type="ChEBI" id="CHEBI:60493"/>
        <dbReference type="EC" id="2.7.8.26"/>
    </reaction>
</comment>
<comment type="subcellular location">
    <subcellularLocation>
        <location evidence="2 19">Cell membrane</location>
        <topology evidence="2 19">Multi-pass membrane protein</topology>
    </subcellularLocation>
</comment>
<comment type="similarity">
    <text evidence="4 19">Belongs to the CobS family.</text>
</comment>
<evidence type="ECO:0000256" key="3">
    <source>
        <dbReference type="ARBA" id="ARBA00004663"/>
    </source>
</evidence>
<comment type="function">
    <text evidence="14 19">Joins adenosylcobinamide-GDP and alpha-ribazole to generate adenosylcobalamin (Ado-cobalamin). Also synthesizes adenosylcobalamin 5'-phosphate from adenosylcobinamide-GDP and alpha-ribazole 5'-phosphate.</text>
</comment>
<evidence type="ECO:0000256" key="2">
    <source>
        <dbReference type="ARBA" id="ARBA00004651"/>
    </source>
</evidence>